<protein>
    <submittedName>
        <fullName evidence="2">YbbR domain-containing protein</fullName>
    </submittedName>
</protein>
<dbReference type="Pfam" id="PF07949">
    <property type="entry name" value="YbbR"/>
    <property type="match status" value="3"/>
</dbReference>
<dbReference type="InterPro" id="IPR012505">
    <property type="entry name" value="YbbR"/>
</dbReference>
<evidence type="ECO:0000256" key="1">
    <source>
        <dbReference type="SAM" id="MobiDB-lite"/>
    </source>
</evidence>
<organism evidence="2 3">
    <name type="scientific">Caldalkalibacillus horti</name>
    <dbReference type="NCBI Taxonomy" id="77523"/>
    <lineage>
        <taxon>Bacteria</taxon>
        <taxon>Bacillati</taxon>
        <taxon>Bacillota</taxon>
        <taxon>Bacilli</taxon>
        <taxon>Bacillales</taxon>
        <taxon>Bacillaceae</taxon>
        <taxon>Caldalkalibacillus</taxon>
    </lineage>
</organism>
<sequence length="429" mass="47537">MDKFLQNNTVAKIIAILLALMLWLIVRMDDQPYTPVRQQTGELTVDNVIVEAIYDEELYSVADIQDRVQILLTGRRALLNLNQLRADPYRLYVDLTNLEAGTHRVPVQYEGFPSELEVDVIPSHIQVVLEEKELGAFNVQIETTGAPREGFELGNPVVSPDEVHVIAPSSVIDEVALVRGFVNVNGADEEITETVELRVYDQLGNEIDAEVSPASVEVYIPIRSPSKQVPIRVNPTSDLPDGFELNAITTDINTVEVFAPLEDLEELQEIVLPLDLSEITSSGTIEYRIPVDGDWIAVDPGVVNITIEVEPIESRTFNQLPIQVNGLTDDLELEFIDPQSGRYDIRVLGLQDELGALQNADIAISINVEGLGPGNHRVSLTIQVPDGFEVAETNQLRIRITERDEGEEAIGDEIEDGEEEEEDNEEGGS</sequence>
<dbReference type="Gene3D" id="2.170.120.40">
    <property type="entry name" value="YbbR-like domain"/>
    <property type="match status" value="2"/>
</dbReference>
<feature type="region of interest" description="Disordered" evidence="1">
    <location>
        <begin position="401"/>
        <end position="429"/>
    </location>
</feature>
<comment type="caution">
    <text evidence="2">The sequence shown here is derived from an EMBL/GenBank/DDBJ whole genome shotgun (WGS) entry which is preliminary data.</text>
</comment>
<accession>A0ABT9VYT2</accession>
<proteinExistence type="predicted"/>
<feature type="compositionally biased region" description="Acidic residues" evidence="1">
    <location>
        <begin position="404"/>
        <end position="429"/>
    </location>
</feature>
<dbReference type="EMBL" id="JAUSTY010000007">
    <property type="protein sequence ID" value="MDQ0166124.1"/>
    <property type="molecule type" value="Genomic_DNA"/>
</dbReference>
<dbReference type="Gene3D" id="2.170.120.30">
    <property type="match status" value="2"/>
</dbReference>
<dbReference type="RefSeq" id="WP_307394102.1">
    <property type="nucleotide sequence ID" value="NZ_BAAADK010000048.1"/>
</dbReference>
<keyword evidence="3" id="KW-1185">Reference proteome</keyword>
<dbReference type="InterPro" id="IPR053154">
    <property type="entry name" value="c-di-AMP_regulator"/>
</dbReference>
<dbReference type="PANTHER" id="PTHR37804:SF1">
    <property type="entry name" value="CDAA REGULATORY PROTEIN CDAR"/>
    <property type="match status" value="1"/>
</dbReference>
<name>A0ABT9VYT2_9BACI</name>
<dbReference type="Proteomes" id="UP001235840">
    <property type="component" value="Unassembled WGS sequence"/>
</dbReference>
<gene>
    <name evidence="2" type="ORF">J2S11_002025</name>
</gene>
<reference evidence="2 3" key="1">
    <citation type="submission" date="2023-07" db="EMBL/GenBank/DDBJ databases">
        <title>Genomic Encyclopedia of Type Strains, Phase IV (KMG-IV): sequencing the most valuable type-strain genomes for metagenomic binning, comparative biology and taxonomic classification.</title>
        <authorList>
            <person name="Goeker M."/>
        </authorList>
    </citation>
    <scope>NUCLEOTIDE SEQUENCE [LARGE SCALE GENOMIC DNA]</scope>
    <source>
        <strain evidence="2 3">DSM 12751</strain>
    </source>
</reference>
<evidence type="ECO:0000313" key="2">
    <source>
        <dbReference type="EMBL" id="MDQ0166124.1"/>
    </source>
</evidence>
<evidence type="ECO:0000313" key="3">
    <source>
        <dbReference type="Proteomes" id="UP001235840"/>
    </source>
</evidence>
<dbReference type="PANTHER" id="PTHR37804">
    <property type="entry name" value="CDAA REGULATORY PROTEIN CDAR"/>
    <property type="match status" value="1"/>
</dbReference>